<accession>A0A1M6EWV2</accession>
<evidence type="ECO:0000313" key="3">
    <source>
        <dbReference type="EMBL" id="SHI89954.1"/>
    </source>
</evidence>
<sequence>MAGGIQLAPLLTQMKVDIKTFKNDMDKVKVEAVGRAKEVSKEMANAAKVGEKMSEIGGNLTKTITLPIIGAGTAAAKFSMDFEDSIAKVSTISEESEVSIGDLRKGILKLSDDTGIASAEIANNVYDAISAGQKTGDAINFVTNSTKLAKAGFAEASDSLDLLTTIMNGYKLKAEDVGKVSDLLIQVQNKGKVTVGELSSSMGKIIKTADVSGVKLNQVGAGYALMTANGIKAAETTTYMSSMFTELSKSGTKASDSLKEAAGKSFKELMDSGMSLGDVLVTLDDYAKKSGLSMADMFGSAEAGKAALILADNAGKDFNEMLKDMNNSTGATEEAFKKVSGTTGNEFKKALNDIKNLGIEMGDILMPVVRDVIAGIRGVAERFKRLSPEMKETIVKTALFAATMGPVLSVTGNAITTFTKLKPLVSGIGTVFGSGTPLVGNFLGKLGLTKAVGATATTALSGVGTAAGTAAGASGVAGLAGSLGTAALAAAPFVAAGAAIVGTGYLIHKEMSKEVIPTVDLFADKVGIASAGVEDSYGGMVQTVQTETVKISDATEKAVGAYMKMDDETTKALYEMRVKNAVVTDAIANDMISKFNNMGETIKTGNSKNFSEMNTNLTQFFNESNFLTSQKEQEILNTITQKHNERQTIIDEKMKRISEIYMNAKNNNRAINEAEQNEINSIQSSMRDVAINTLSETEQEAAVIRERMKDYQGRLTAEMASQMITKANETRDKEIGAANAKYDGIIKQAERLKTAGDITEEQYNNMKEAARVAKEEQIKKANEGCEGIKNEIKNATPGIEKEVEIQTGKIKTWYNKAWDSISGFFNWLFSSNERANKEAEGLNASSPKYDGSKYNGLSYVPFDGYVAKLHKGERVLTADENRNYIQGSNSARGVNVTNNFYGRVDSPYEVSKASKKAMRDLSFA</sequence>
<dbReference type="OrthoDB" id="28713at2"/>
<dbReference type="STRING" id="1121298.SAMN05444401_1726"/>
<organism evidence="3 4">
    <name type="scientific">Clostridium amylolyticum</name>
    <dbReference type="NCBI Taxonomy" id="1121298"/>
    <lineage>
        <taxon>Bacteria</taxon>
        <taxon>Bacillati</taxon>
        <taxon>Bacillota</taxon>
        <taxon>Clostridia</taxon>
        <taxon>Eubacteriales</taxon>
        <taxon>Clostridiaceae</taxon>
        <taxon>Clostridium</taxon>
    </lineage>
</organism>
<name>A0A1M6EWV2_9CLOT</name>
<evidence type="ECO:0000256" key="1">
    <source>
        <dbReference type="ARBA" id="ARBA00022612"/>
    </source>
</evidence>
<protein>
    <submittedName>
        <fullName evidence="3">Phage tail tape measure protein, TP901 family, core region</fullName>
    </submittedName>
</protein>
<dbReference type="Proteomes" id="UP000184080">
    <property type="component" value="Unassembled WGS sequence"/>
</dbReference>
<dbReference type="PANTHER" id="PTHR37813">
    <property type="entry name" value="FELS-2 PROPHAGE PROTEIN"/>
    <property type="match status" value="1"/>
</dbReference>
<keyword evidence="4" id="KW-1185">Reference proteome</keyword>
<dbReference type="Pfam" id="PF10145">
    <property type="entry name" value="PhageMin_Tail"/>
    <property type="match status" value="1"/>
</dbReference>
<evidence type="ECO:0000259" key="2">
    <source>
        <dbReference type="Pfam" id="PF10145"/>
    </source>
</evidence>
<dbReference type="EMBL" id="FQZO01000002">
    <property type="protein sequence ID" value="SHI89954.1"/>
    <property type="molecule type" value="Genomic_DNA"/>
</dbReference>
<proteinExistence type="predicted"/>
<gene>
    <name evidence="3" type="ORF">SAMN05444401_1726</name>
</gene>
<feature type="domain" description="Phage tail tape measure protein" evidence="2">
    <location>
        <begin position="105"/>
        <end position="284"/>
    </location>
</feature>
<dbReference type="AlphaFoldDB" id="A0A1M6EWV2"/>
<dbReference type="NCBIfam" id="TIGR01760">
    <property type="entry name" value="tape_meas_TP901"/>
    <property type="match status" value="1"/>
</dbReference>
<reference evidence="3 4" key="1">
    <citation type="submission" date="2016-11" db="EMBL/GenBank/DDBJ databases">
        <authorList>
            <person name="Jaros S."/>
            <person name="Januszkiewicz K."/>
            <person name="Wedrychowicz H."/>
        </authorList>
    </citation>
    <scope>NUCLEOTIDE SEQUENCE [LARGE SCALE GENOMIC DNA]</scope>
    <source>
        <strain evidence="3 4">DSM 21864</strain>
    </source>
</reference>
<dbReference type="InterPro" id="IPR010090">
    <property type="entry name" value="Phage_tape_meas"/>
</dbReference>
<dbReference type="RefSeq" id="WP_073005544.1">
    <property type="nucleotide sequence ID" value="NZ_FQZO01000002.1"/>
</dbReference>
<dbReference type="PANTHER" id="PTHR37813:SF1">
    <property type="entry name" value="FELS-2 PROPHAGE PROTEIN"/>
    <property type="match status" value="1"/>
</dbReference>
<keyword evidence="1" id="KW-1188">Viral release from host cell</keyword>
<evidence type="ECO:0000313" key="4">
    <source>
        <dbReference type="Proteomes" id="UP000184080"/>
    </source>
</evidence>